<protein>
    <submittedName>
        <fullName evidence="1">Uncharacterized protein</fullName>
    </submittedName>
</protein>
<accession>A0A6I8LKI1</accession>
<organism evidence="1 2">
    <name type="scientific">Amycolatopsis camponoti</name>
    <dbReference type="NCBI Taxonomy" id="2606593"/>
    <lineage>
        <taxon>Bacteria</taxon>
        <taxon>Bacillati</taxon>
        <taxon>Actinomycetota</taxon>
        <taxon>Actinomycetes</taxon>
        <taxon>Pseudonocardiales</taxon>
        <taxon>Pseudonocardiaceae</taxon>
        <taxon>Amycolatopsis</taxon>
    </lineage>
</organism>
<keyword evidence="2" id="KW-1185">Reference proteome</keyword>
<gene>
    <name evidence="1" type="ORF">AA23TX_03195</name>
</gene>
<evidence type="ECO:0000313" key="1">
    <source>
        <dbReference type="EMBL" id="VVJ18174.1"/>
    </source>
</evidence>
<sequence length="154" mass="16659">MGHTGSMTATLLITRQLEVHDHVLARGWRLDGDTGPADVKFLDDATAGWSYPASFGGERTNTVSDATPVVLQCYFTFGDEGEVVFAVVPAGNLRGSGCPDHDTRERQFPLTGDGRVDLVTLTAMLDELEPRARAHDVHALVECLYFGPCAANRP</sequence>
<proteinExistence type="predicted"/>
<reference evidence="1 2" key="1">
    <citation type="submission" date="2019-09" db="EMBL/GenBank/DDBJ databases">
        <authorList>
            <person name="Leyn A S."/>
        </authorList>
    </citation>
    <scope>NUCLEOTIDE SEQUENCE [LARGE SCALE GENOMIC DNA]</scope>
    <source>
        <strain evidence="1">AA231_1</strain>
    </source>
</reference>
<dbReference type="AlphaFoldDB" id="A0A6I8LKI1"/>
<dbReference type="Proteomes" id="UP000399805">
    <property type="component" value="Unassembled WGS sequence"/>
</dbReference>
<dbReference type="EMBL" id="CABVGP010000001">
    <property type="protein sequence ID" value="VVJ18174.1"/>
    <property type="molecule type" value="Genomic_DNA"/>
</dbReference>
<name>A0A6I8LKI1_9PSEU</name>
<evidence type="ECO:0000313" key="2">
    <source>
        <dbReference type="Proteomes" id="UP000399805"/>
    </source>
</evidence>